<proteinExistence type="predicted"/>
<accession>A0A1S3ND84</accession>
<dbReference type="KEGG" id="sasa:106578791"/>
<feature type="compositionally biased region" description="Polar residues" evidence="1">
    <location>
        <begin position="127"/>
        <end position="137"/>
    </location>
</feature>
<feature type="compositionally biased region" description="Acidic residues" evidence="1">
    <location>
        <begin position="157"/>
        <end position="169"/>
    </location>
</feature>
<dbReference type="InterPro" id="IPR026679">
    <property type="entry name" value="MAP10_C-term"/>
</dbReference>
<organism evidence="3 4">
    <name type="scientific">Salmo salar</name>
    <name type="common">Atlantic salmon</name>
    <dbReference type="NCBI Taxonomy" id="8030"/>
    <lineage>
        <taxon>Eukaryota</taxon>
        <taxon>Metazoa</taxon>
        <taxon>Chordata</taxon>
        <taxon>Craniata</taxon>
        <taxon>Vertebrata</taxon>
        <taxon>Euteleostomi</taxon>
        <taxon>Actinopterygii</taxon>
        <taxon>Neopterygii</taxon>
        <taxon>Teleostei</taxon>
        <taxon>Protacanthopterygii</taxon>
        <taxon>Salmoniformes</taxon>
        <taxon>Salmonidae</taxon>
        <taxon>Salmoninae</taxon>
        <taxon>Salmo</taxon>
    </lineage>
</organism>
<evidence type="ECO:0000313" key="3">
    <source>
        <dbReference type="Proteomes" id="UP001652741"/>
    </source>
</evidence>
<dbReference type="Proteomes" id="UP001652741">
    <property type="component" value="Chromosome ssa19"/>
</dbReference>
<name>A0A1S3ND84_SALSA</name>
<dbReference type="AlphaFoldDB" id="A0A1S3ND84"/>
<feature type="region of interest" description="Disordered" evidence="1">
    <location>
        <begin position="42"/>
        <end position="169"/>
    </location>
</feature>
<evidence type="ECO:0000313" key="4">
    <source>
        <dbReference type="RefSeq" id="XP_014013428.2"/>
    </source>
</evidence>
<feature type="region of interest" description="Disordered" evidence="1">
    <location>
        <begin position="1"/>
        <end position="28"/>
    </location>
</feature>
<feature type="domain" description="Microtubule-associated protein 10 C-terminal" evidence="2">
    <location>
        <begin position="165"/>
        <end position="204"/>
    </location>
</feature>
<feature type="compositionally biased region" description="Polar residues" evidence="1">
    <location>
        <begin position="60"/>
        <end position="86"/>
    </location>
</feature>
<sequence>MNTHVIRPRTQASALSVSSDSVGDTPASIHSVCSRTQLAARPCSGGAMRSGSGARGTSTNRPAGTWSQGPKGSFSESLGASSQLSDTHTDSIHTKNSRSDRGYSVDTHTDSIHTKNSRSDRGYSVDTCISTDYNSSPESHKAEDIEEELTEERGEEPSEEAGEELTEETGELAKESIDELGSLGFSNEYQHVSELVVNKLPGYTF</sequence>
<protein>
    <recommendedName>
        <fullName evidence="2">Microtubule-associated protein 10 C-terminal domain-containing protein</fullName>
    </recommendedName>
</protein>
<evidence type="ECO:0000259" key="2">
    <source>
        <dbReference type="Pfam" id="PF14925"/>
    </source>
</evidence>
<keyword evidence="3" id="KW-1185">Reference proteome</keyword>
<feature type="compositionally biased region" description="Low complexity" evidence="1">
    <location>
        <begin position="44"/>
        <end position="59"/>
    </location>
</feature>
<feature type="compositionally biased region" description="Basic and acidic residues" evidence="1">
    <location>
        <begin position="87"/>
        <end position="123"/>
    </location>
</feature>
<dbReference type="RefSeq" id="XP_014013428.2">
    <property type="nucleotide sequence ID" value="XM_014157953.2"/>
</dbReference>
<evidence type="ECO:0000256" key="1">
    <source>
        <dbReference type="SAM" id="MobiDB-lite"/>
    </source>
</evidence>
<dbReference type="Pfam" id="PF14925">
    <property type="entry name" value="HPHLAWLY"/>
    <property type="match status" value="1"/>
</dbReference>
<dbReference type="GO" id="GO:0008017">
    <property type="term" value="F:microtubule binding"/>
    <property type="evidence" value="ECO:0007669"/>
    <property type="project" value="InterPro"/>
</dbReference>
<dbReference type="GeneID" id="106578791"/>
<reference evidence="4" key="1">
    <citation type="submission" date="2025-08" db="UniProtKB">
        <authorList>
            <consortium name="RefSeq"/>
        </authorList>
    </citation>
    <scope>IDENTIFICATION</scope>
</reference>
<gene>
    <name evidence="4" type="primary">LOC106578791</name>
</gene>
<feature type="compositionally biased region" description="Polar residues" evidence="1">
    <location>
        <begin position="10"/>
        <end position="22"/>
    </location>
</feature>
<dbReference type="GO" id="GO:0000226">
    <property type="term" value="P:microtubule cytoskeleton organization"/>
    <property type="evidence" value="ECO:0007669"/>
    <property type="project" value="InterPro"/>
</dbReference>